<feature type="compositionally biased region" description="Pro residues" evidence="1">
    <location>
        <begin position="138"/>
        <end position="148"/>
    </location>
</feature>
<name>A0A3G8JQG4_9ACTN</name>
<feature type="region of interest" description="Disordered" evidence="1">
    <location>
        <begin position="1"/>
        <end position="21"/>
    </location>
</feature>
<evidence type="ECO:0000256" key="1">
    <source>
        <dbReference type="SAM" id="MobiDB-lite"/>
    </source>
</evidence>
<dbReference type="RefSeq" id="WP_164473814.1">
    <property type="nucleotide sequence ID" value="NZ_CP033972.1"/>
</dbReference>
<evidence type="ECO:0000313" key="2">
    <source>
        <dbReference type="EMBL" id="AZG47148.1"/>
    </source>
</evidence>
<dbReference type="Proteomes" id="UP000271469">
    <property type="component" value="Chromosome"/>
</dbReference>
<protein>
    <submittedName>
        <fullName evidence="2">Uncharacterized protein</fullName>
    </submittedName>
</protein>
<proteinExistence type="predicted"/>
<dbReference type="AlphaFoldDB" id="A0A3G8JQG4"/>
<feature type="region of interest" description="Disordered" evidence="1">
    <location>
        <begin position="45"/>
        <end position="148"/>
    </location>
</feature>
<reference evidence="2 3" key="1">
    <citation type="submission" date="2018-11" db="EMBL/GenBank/DDBJ databases">
        <title>Gordonia insulae sp. nov., isolated from an island soil.</title>
        <authorList>
            <person name="Kim Y.S."/>
            <person name="Kim S.B."/>
        </authorList>
    </citation>
    <scope>NUCLEOTIDE SEQUENCE [LARGE SCALE GENOMIC DNA]</scope>
    <source>
        <strain evidence="2 3">MMS17-SY073</strain>
    </source>
</reference>
<feature type="region of interest" description="Disordered" evidence="1">
    <location>
        <begin position="406"/>
        <end position="437"/>
    </location>
</feature>
<feature type="compositionally biased region" description="Low complexity" evidence="1">
    <location>
        <begin position="60"/>
        <end position="81"/>
    </location>
</feature>
<dbReference type="KEGG" id="gom:D7316_03756"/>
<feature type="compositionally biased region" description="Basic and acidic residues" evidence="1">
    <location>
        <begin position="346"/>
        <end position="355"/>
    </location>
</feature>
<gene>
    <name evidence="2" type="ORF">D7316_03756</name>
</gene>
<feature type="region of interest" description="Disordered" evidence="1">
    <location>
        <begin position="320"/>
        <end position="355"/>
    </location>
</feature>
<keyword evidence="3" id="KW-1185">Reference proteome</keyword>
<sequence>MATSQSRARHRHIDAAGRRTPIRVSVASAALAASIAAGVGSGAAYAVPEQGGTSPSDTAPQQGGTSPTPIPGSPEQGGTTPTPEPEVAPIYSPGPGSIPGPPQEAPYQPYVEPGSYTAPSYDNAYNPVPNRPLSAPKPTAPVRPIAPPPEKIRVGNFVTDIPKGMSDKDVNSVNAWSAYGEAKIAQGLISVGVPADEASRQAASTIIGVMTGGTAGAVTLGIPAAVLGAAGGAVIGTGVGAIAGGIYNSVVFGSLIVASGGSLALPIIGTGAAAGAGIGLLAGGAIGAAGAGAAGATLGAAIGGTAGGALAYALGAGDPGADPREPWRQGNPNAPKSKPLPNPDGNRFEYKLSSDDARKSGLPGVEYIVNKRGDVSLDVGGMKAKWSVEQALAPYGLLSGAAKQGEDSARALTKQWSGQIESAVPGGEVSWPQETGR</sequence>
<accession>A0A3G8JQG4</accession>
<evidence type="ECO:0000313" key="3">
    <source>
        <dbReference type="Proteomes" id="UP000271469"/>
    </source>
</evidence>
<dbReference type="EMBL" id="CP033972">
    <property type="protein sequence ID" value="AZG47148.1"/>
    <property type="molecule type" value="Genomic_DNA"/>
</dbReference>
<organism evidence="2 3">
    <name type="scientific">Gordonia insulae</name>
    <dbReference type="NCBI Taxonomy" id="2420509"/>
    <lineage>
        <taxon>Bacteria</taxon>
        <taxon>Bacillati</taxon>
        <taxon>Actinomycetota</taxon>
        <taxon>Actinomycetes</taxon>
        <taxon>Mycobacteriales</taxon>
        <taxon>Gordoniaceae</taxon>
        <taxon>Gordonia</taxon>
    </lineage>
</organism>